<dbReference type="InterPro" id="IPR009057">
    <property type="entry name" value="Homeodomain-like_sf"/>
</dbReference>
<evidence type="ECO:0000256" key="3">
    <source>
        <dbReference type="ARBA" id="ARBA00023163"/>
    </source>
</evidence>
<evidence type="ECO:0000313" key="6">
    <source>
        <dbReference type="Proteomes" id="UP000282423"/>
    </source>
</evidence>
<keyword evidence="6" id="KW-1185">Reference proteome</keyword>
<dbReference type="Gene3D" id="1.10.10.60">
    <property type="entry name" value="Homeodomain-like"/>
    <property type="match status" value="1"/>
</dbReference>
<dbReference type="InterPro" id="IPR037923">
    <property type="entry name" value="HTH-like"/>
</dbReference>
<gene>
    <name evidence="5" type="ORF">D7322_23385</name>
</gene>
<dbReference type="OrthoDB" id="2585681at2"/>
<dbReference type="Pfam" id="PF12833">
    <property type="entry name" value="HTH_18"/>
    <property type="match status" value="1"/>
</dbReference>
<keyword evidence="3" id="KW-0804">Transcription</keyword>
<dbReference type="PROSITE" id="PS01124">
    <property type="entry name" value="HTH_ARAC_FAMILY_2"/>
    <property type="match status" value="1"/>
</dbReference>
<sequence length="290" mass="34469">MKTIKFNKTECGVDFLLNVLPSDEVGEAYISQKLFNTDYFEIIFIKKGSGQLTLNYQKINIEDNSIIFISPFQKRQWNLNEDNLEFTSLVFQEDFLNEFFSDKLFTYRLSYFYQLEFPLNMQIEKENMDMYCVLLSEIKVELRKTRIDSVHIIRSLIYYLLQKLNRVYAEKHQLSLQNQDTSYAFQFKKLIETNIEHKQRISDYTDLMGISRITLNKAVKEQFNLTATDLLKQRLLVEIKDYLIHSELTISEIAYKLNISEPNHLMRFFKKQTGMTTTEFLADYQNGIIS</sequence>
<dbReference type="SUPFAM" id="SSF51215">
    <property type="entry name" value="Regulatory protein AraC"/>
    <property type="match status" value="1"/>
</dbReference>
<organism evidence="5 6">
    <name type="scientific">Sphingobacterium puteale</name>
    <dbReference type="NCBI Taxonomy" id="2420510"/>
    <lineage>
        <taxon>Bacteria</taxon>
        <taxon>Pseudomonadati</taxon>
        <taxon>Bacteroidota</taxon>
        <taxon>Sphingobacteriia</taxon>
        <taxon>Sphingobacteriales</taxon>
        <taxon>Sphingobacteriaceae</taxon>
        <taxon>Sphingobacterium</taxon>
    </lineage>
</organism>
<dbReference type="GO" id="GO:0043565">
    <property type="term" value="F:sequence-specific DNA binding"/>
    <property type="evidence" value="ECO:0007669"/>
    <property type="project" value="InterPro"/>
</dbReference>
<dbReference type="InterPro" id="IPR018060">
    <property type="entry name" value="HTH_AraC"/>
</dbReference>
<accession>A0A420VS63</accession>
<dbReference type="Proteomes" id="UP000282423">
    <property type="component" value="Unassembled WGS sequence"/>
</dbReference>
<evidence type="ECO:0000259" key="4">
    <source>
        <dbReference type="PROSITE" id="PS01124"/>
    </source>
</evidence>
<dbReference type="RefSeq" id="WP_121126614.1">
    <property type="nucleotide sequence ID" value="NZ_RBWS01000022.1"/>
</dbReference>
<keyword evidence="2" id="KW-0238">DNA-binding</keyword>
<evidence type="ECO:0000256" key="2">
    <source>
        <dbReference type="ARBA" id="ARBA00023125"/>
    </source>
</evidence>
<dbReference type="SMART" id="SM00342">
    <property type="entry name" value="HTH_ARAC"/>
    <property type="match status" value="1"/>
</dbReference>
<dbReference type="EMBL" id="RBWS01000022">
    <property type="protein sequence ID" value="RKO69180.1"/>
    <property type="molecule type" value="Genomic_DNA"/>
</dbReference>
<keyword evidence="1" id="KW-0805">Transcription regulation</keyword>
<dbReference type="GO" id="GO:0003700">
    <property type="term" value="F:DNA-binding transcription factor activity"/>
    <property type="evidence" value="ECO:0007669"/>
    <property type="project" value="InterPro"/>
</dbReference>
<reference evidence="5 6" key="1">
    <citation type="submission" date="2018-10" db="EMBL/GenBank/DDBJ databases">
        <title>Sphingobacterium sp. M05W1-28.</title>
        <authorList>
            <person name="Cai H."/>
        </authorList>
    </citation>
    <scope>NUCLEOTIDE SEQUENCE [LARGE SCALE GENOMIC DNA]</scope>
    <source>
        <strain evidence="5 6">M05W1-28</strain>
    </source>
</reference>
<proteinExistence type="predicted"/>
<dbReference type="PANTHER" id="PTHR43280">
    <property type="entry name" value="ARAC-FAMILY TRANSCRIPTIONAL REGULATOR"/>
    <property type="match status" value="1"/>
</dbReference>
<dbReference type="PANTHER" id="PTHR43280:SF32">
    <property type="entry name" value="TRANSCRIPTIONAL REGULATORY PROTEIN"/>
    <property type="match status" value="1"/>
</dbReference>
<protein>
    <submittedName>
        <fullName evidence="5">AraC family transcriptional regulator</fullName>
    </submittedName>
</protein>
<evidence type="ECO:0000256" key="1">
    <source>
        <dbReference type="ARBA" id="ARBA00023015"/>
    </source>
</evidence>
<comment type="caution">
    <text evidence="5">The sequence shown here is derived from an EMBL/GenBank/DDBJ whole genome shotgun (WGS) entry which is preliminary data.</text>
</comment>
<name>A0A420VS63_9SPHI</name>
<feature type="domain" description="HTH araC/xylS-type" evidence="4">
    <location>
        <begin position="185"/>
        <end position="283"/>
    </location>
</feature>
<dbReference type="AlphaFoldDB" id="A0A420VS63"/>
<dbReference type="SUPFAM" id="SSF46689">
    <property type="entry name" value="Homeodomain-like"/>
    <property type="match status" value="1"/>
</dbReference>
<evidence type="ECO:0000313" key="5">
    <source>
        <dbReference type="EMBL" id="RKO69180.1"/>
    </source>
</evidence>